<dbReference type="EMBL" id="JGZN01000006">
    <property type="protein sequence ID" value="KFI93197.1"/>
    <property type="molecule type" value="Genomic_DNA"/>
</dbReference>
<dbReference type="Proteomes" id="UP000029066">
    <property type="component" value="Unassembled WGS sequence"/>
</dbReference>
<sequence>MGALARIETDTRVTIRQLTRKPRGWHLGQEDMESPLLDILPDRYADRYDRDFAYRMLGSIIRLRERLNEPHADHHAHSVIEEILIRSAIRDIEQDTHEDPDSLEDWLEDWLGDLDIDLLYDPRQDENMLGSGYGNGTGDMRFNHWFDDQYWTDNEENEGTE</sequence>
<accession>A0A087DCE7</accession>
<protein>
    <submittedName>
        <fullName evidence="1">Uncharacterized protein</fullName>
    </submittedName>
</protein>
<gene>
    <name evidence="1" type="ORF">BISA_1362</name>
</gene>
<dbReference type="STRING" id="1437607.BISA_1362"/>
<comment type="caution">
    <text evidence="1">The sequence shown here is derived from an EMBL/GenBank/DDBJ whole genome shotgun (WGS) entry which is preliminary data.</text>
</comment>
<evidence type="ECO:0000313" key="1">
    <source>
        <dbReference type="EMBL" id="KFI93197.1"/>
    </source>
</evidence>
<name>A0A087DCE7_9BIFI</name>
<evidence type="ECO:0000313" key="2">
    <source>
        <dbReference type="Proteomes" id="UP000029066"/>
    </source>
</evidence>
<dbReference type="AlphaFoldDB" id="A0A087DCE7"/>
<proteinExistence type="predicted"/>
<organism evidence="1 2">
    <name type="scientific">Bifidobacterium saguini DSM 23967</name>
    <dbReference type="NCBI Taxonomy" id="1437607"/>
    <lineage>
        <taxon>Bacteria</taxon>
        <taxon>Bacillati</taxon>
        <taxon>Actinomycetota</taxon>
        <taxon>Actinomycetes</taxon>
        <taxon>Bifidobacteriales</taxon>
        <taxon>Bifidobacteriaceae</taxon>
        <taxon>Bifidobacterium</taxon>
    </lineage>
</organism>
<reference evidence="1 2" key="1">
    <citation type="submission" date="2014-03" db="EMBL/GenBank/DDBJ databases">
        <title>Genomics of Bifidobacteria.</title>
        <authorList>
            <person name="Ventura M."/>
            <person name="Milani C."/>
            <person name="Lugli G.A."/>
        </authorList>
    </citation>
    <scope>NUCLEOTIDE SEQUENCE [LARGE SCALE GENOMIC DNA]</scope>
    <source>
        <strain evidence="1 2">DSM 23967</strain>
    </source>
</reference>